<comment type="caution">
    <text evidence="2">The sequence shown here is derived from an EMBL/GenBank/DDBJ whole genome shotgun (WGS) entry which is preliminary data.</text>
</comment>
<protein>
    <submittedName>
        <fullName evidence="2">Uncharacterized protein</fullName>
    </submittedName>
</protein>
<dbReference type="EMBL" id="JBICBT010001046">
    <property type="protein sequence ID" value="KAL3086242.1"/>
    <property type="molecule type" value="Genomic_DNA"/>
</dbReference>
<keyword evidence="1" id="KW-1133">Transmembrane helix</keyword>
<evidence type="ECO:0000313" key="3">
    <source>
        <dbReference type="Proteomes" id="UP001620626"/>
    </source>
</evidence>
<name>A0ABD2J2B3_9BILA</name>
<proteinExistence type="predicted"/>
<dbReference type="Proteomes" id="UP001620626">
    <property type="component" value="Unassembled WGS sequence"/>
</dbReference>
<feature type="transmembrane region" description="Helical" evidence="1">
    <location>
        <begin position="29"/>
        <end position="49"/>
    </location>
</feature>
<dbReference type="AlphaFoldDB" id="A0ABD2J2B3"/>
<accession>A0ABD2J2B3</accession>
<organism evidence="2 3">
    <name type="scientific">Heterodera trifolii</name>
    <dbReference type="NCBI Taxonomy" id="157864"/>
    <lineage>
        <taxon>Eukaryota</taxon>
        <taxon>Metazoa</taxon>
        <taxon>Ecdysozoa</taxon>
        <taxon>Nematoda</taxon>
        <taxon>Chromadorea</taxon>
        <taxon>Rhabditida</taxon>
        <taxon>Tylenchina</taxon>
        <taxon>Tylenchomorpha</taxon>
        <taxon>Tylenchoidea</taxon>
        <taxon>Heteroderidae</taxon>
        <taxon>Heteroderinae</taxon>
        <taxon>Heterodera</taxon>
    </lineage>
</organism>
<gene>
    <name evidence="2" type="ORF">niasHT_040034</name>
</gene>
<keyword evidence="1" id="KW-0812">Transmembrane</keyword>
<keyword evidence="3" id="KW-1185">Reference proteome</keyword>
<evidence type="ECO:0000256" key="1">
    <source>
        <dbReference type="SAM" id="Phobius"/>
    </source>
</evidence>
<keyword evidence="1" id="KW-0472">Membrane</keyword>
<reference evidence="2 3" key="1">
    <citation type="submission" date="2024-10" db="EMBL/GenBank/DDBJ databases">
        <authorList>
            <person name="Kim D."/>
        </authorList>
    </citation>
    <scope>NUCLEOTIDE SEQUENCE [LARGE SCALE GENOMIC DNA]</scope>
    <source>
        <strain evidence="2">BH-2024</strain>
    </source>
</reference>
<evidence type="ECO:0000313" key="2">
    <source>
        <dbReference type="EMBL" id="KAL3086242.1"/>
    </source>
</evidence>
<sequence>MCANFLITCRAASSSSSLLAHRRRRRPHLLLLIVVVLSAVVVDVTHGMGCMSSKEASLPDIKHGDAGWRGCVNFCLTSNNKQDKCRSKKNISTEIEEGKICRCKSEEDGRCVPFSMDDVPGTALHNLPTSGY</sequence>